<dbReference type="Gene3D" id="3.40.50.1820">
    <property type="entry name" value="alpha/beta hydrolase"/>
    <property type="match status" value="1"/>
</dbReference>
<dbReference type="SUPFAM" id="SSF53474">
    <property type="entry name" value="alpha/beta-Hydrolases"/>
    <property type="match status" value="1"/>
</dbReference>
<dbReference type="CDD" id="cd00707">
    <property type="entry name" value="Pancreat_lipase_like"/>
    <property type="match status" value="1"/>
</dbReference>
<evidence type="ECO:0000256" key="3">
    <source>
        <dbReference type="ARBA" id="ARBA00022525"/>
    </source>
</evidence>
<dbReference type="PANTHER" id="PTHR11610:SF173">
    <property type="entry name" value="LIPASE DOMAIN-CONTAINING PROTEIN-RELATED"/>
    <property type="match status" value="1"/>
</dbReference>
<accession>A0A1E1XT42</accession>
<dbReference type="EMBL" id="GFAA01000954">
    <property type="protein sequence ID" value="JAU02481.1"/>
    <property type="molecule type" value="mRNA"/>
</dbReference>
<dbReference type="GO" id="GO:0016042">
    <property type="term" value="P:lipid catabolic process"/>
    <property type="evidence" value="ECO:0007669"/>
    <property type="project" value="TreeGrafter"/>
</dbReference>
<protein>
    <submittedName>
        <fullName evidence="6">Putative pancreatic lipase-like enzyme</fullName>
    </submittedName>
</protein>
<dbReference type="AlphaFoldDB" id="A0A1E1XT42"/>
<dbReference type="GO" id="GO:0016298">
    <property type="term" value="F:lipase activity"/>
    <property type="evidence" value="ECO:0007669"/>
    <property type="project" value="InterPro"/>
</dbReference>
<sequence length="321" mass="35524">CYPNITCFLPKDRMALHVGGPAPPEDIGTKFRLYSNISSKGVEVNHTMWARYYARSRTDIGKELYVITHGFTEDGSKSWVQKLKNALLQVRQGNCNVLVVDWKNGAAAPYYRSAAANTPLPGVLLSLLLEKMMIESNCSLTTQHMHLIGFSLGAHVVGFAGRHFHSNTGLQVGRITGLDPAGPLFQESNVSLSKADAAFVDIVHTNGGDLSNYEFGLMESRGHADFFPNGGTEQPGCNAWLDISCSHNRAHAFFTESIRTNDCSFTSYKCESWKDYNDCKNTADNSSIGEMGYHSNKRQGRGNQYLATNPFRPYCMKTGRN</sequence>
<dbReference type="PRINTS" id="PR00821">
    <property type="entry name" value="TAGLIPASE"/>
</dbReference>
<dbReference type="InterPro" id="IPR033906">
    <property type="entry name" value="Lipase_N"/>
</dbReference>
<name>A0A1E1XT42_AMBSC</name>
<dbReference type="Pfam" id="PF00151">
    <property type="entry name" value="Lipase"/>
    <property type="match status" value="1"/>
</dbReference>
<evidence type="ECO:0000256" key="2">
    <source>
        <dbReference type="ARBA" id="ARBA00010701"/>
    </source>
</evidence>
<evidence type="ECO:0000313" key="6">
    <source>
        <dbReference type="EMBL" id="JAU02481.1"/>
    </source>
</evidence>
<dbReference type="FunFam" id="3.40.50.1820:FF:000537">
    <property type="entry name" value="Ves G 1 allergen, putative"/>
    <property type="match status" value="1"/>
</dbReference>
<feature type="non-terminal residue" evidence="6">
    <location>
        <position position="1"/>
    </location>
</feature>
<dbReference type="PANTHER" id="PTHR11610">
    <property type="entry name" value="LIPASE"/>
    <property type="match status" value="1"/>
</dbReference>
<dbReference type="InterPro" id="IPR000734">
    <property type="entry name" value="TAG_lipase"/>
</dbReference>
<reference evidence="6" key="1">
    <citation type="submission" date="2016-09" db="EMBL/GenBank/DDBJ databases">
        <authorList>
            <person name="Capua I."/>
            <person name="De Benedictis P."/>
            <person name="Joannis T."/>
            <person name="Lombin L.H."/>
            <person name="Cattoli G."/>
        </authorList>
    </citation>
    <scope>NUCLEOTIDE SEQUENCE</scope>
</reference>
<evidence type="ECO:0000259" key="5">
    <source>
        <dbReference type="Pfam" id="PF00151"/>
    </source>
</evidence>
<feature type="domain" description="Lipase" evidence="5">
    <location>
        <begin position="22"/>
        <end position="310"/>
    </location>
</feature>
<organism evidence="6">
    <name type="scientific">Amblyomma sculptum</name>
    <name type="common">Tick</name>
    <dbReference type="NCBI Taxonomy" id="1581419"/>
    <lineage>
        <taxon>Eukaryota</taxon>
        <taxon>Metazoa</taxon>
        <taxon>Ecdysozoa</taxon>
        <taxon>Arthropoda</taxon>
        <taxon>Chelicerata</taxon>
        <taxon>Arachnida</taxon>
        <taxon>Acari</taxon>
        <taxon>Parasitiformes</taxon>
        <taxon>Ixodida</taxon>
        <taxon>Ixodoidea</taxon>
        <taxon>Ixodidae</taxon>
        <taxon>Amblyomminae</taxon>
        <taxon>Amblyomma</taxon>
    </lineage>
</organism>
<reference evidence="6" key="2">
    <citation type="journal article" date="2017" name="Front. Cell. Infect. Microbiol.">
        <title>Analysis of the Salivary Gland Transcriptome of Unfed and Partially Fed Amblyomma sculptum Ticks and Descriptive Proteome of the Saliva.</title>
        <authorList>
            <person name="Esteves E."/>
            <person name="Maruyama S.R."/>
            <person name="Kawahara R."/>
            <person name="Fujita A."/>
            <person name="Martins L.A."/>
            <person name="Righi A.A."/>
            <person name="Costa F.B."/>
            <person name="Palmisano G."/>
            <person name="Labruna M.B."/>
            <person name="Sa-Nunes A."/>
            <person name="Ribeiro J.M.C."/>
            <person name="Fogaca A.C."/>
        </authorList>
    </citation>
    <scope>NUCLEOTIDE SEQUENCE</scope>
</reference>
<proteinExistence type="evidence at transcript level"/>
<evidence type="ECO:0000256" key="1">
    <source>
        <dbReference type="ARBA" id="ARBA00004613"/>
    </source>
</evidence>
<dbReference type="InterPro" id="IPR013818">
    <property type="entry name" value="Lipase"/>
</dbReference>
<dbReference type="GO" id="GO:0005615">
    <property type="term" value="C:extracellular space"/>
    <property type="evidence" value="ECO:0007669"/>
    <property type="project" value="TreeGrafter"/>
</dbReference>
<evidence type="ECO:0000256" key="4">
    <source>
        <dbReference type="RuleBase" id="RU004262"/>
    </source>
</evidence>
<comment type="subcellular location">
    <subcellularLocation>
        <location evidence="1">Secreted</location>
    </subcellularLocation>
</comment>
<comment type="similarity">
    <text evidence="2 4">Belongs to the AB hydrolase superfamily. Lipase family.</text>
</comment>
<dbReference type="InterPro" id="IPR029058">
    <property type="entry name" value="AB_hydrolase_fold"/>
</dbReference>
<keyword evidence="3" id="KW-0964">Secreted</keyword>